<dbReference type="InterPro" id="IPR014731">
    <property type="entry name" value="ETF_asu_C"/>
</dbReference>
<comment type="cofactor">
    <cofactor evidence="2">
        <name>FAD</name>
        <dbReference type="ChEBI" id="CHEBI:57692"/>
    </cofactor>
    <text evidence="2">Binds 1 FAD per dimer.</text>
</comment>
<dbReference type="Pfam" id="PF00766">
    <property type="entry name" value="ETF_alpha"/>
    <property type="match status" value="1"/>
</dbReference>
<dbReference type="Gene3D" id="3.40.50.1220">
    <property type="entry name" value="TPP-binding domain"/>
    <property type="match status" value="1"/>
</dbReference>
<organism evidence="4 5">
    <name type="scientific">Pelosinus propionicus DSM 13327</name>
    <dbReference type="NCBI Taxonomy" id="1123291"/>
    <lineage>
        <taxon>Bacteria</taxon>
        <taxon>Bacillati</taxon>
        <taxon>Bacillota</taxon>
        <taxon>Negativicutes</taxon>
        <taxon>Selenomonadales</taxon>
        <taxon>Sporomusaceae</taxon>
        <taxon>Pelosinus</taxon>
    </lineage>
</organism>
<keyword evidence="2" id="KW-0274">FAD</keyword>
<dbReference type="OrthoDB" id="9770286at2"/>
<dbReference type="PANTHER" id="PTHR43153:SF1">
    <property type="entry name" value="ELECTRON TRANSFER FLAVOPROTEIN SUBUNIT ALPHA, MITOCHONDRIAL"/>
    <property type="match status" value="1"/>
</dbReference>
<dbReference type="Pfam" id="PF01012">
    <property type="entry name" value="ETF"/>
    <property type="match status" value="1"/>
</dbReference>
<dbReference type="InterPro" id="IPR014730">
    <property type="entry name" value="ETF_a/b_N"/>
</dbReference>
<dbReference type="PIRSF" id="PIRSF000089">
    <property type="entry name" value="Electra_flavoP_a"/>
    <property type="match status" value="1"/>
</dbReference>
<dbReference type="GO" id="GO:0050660">
    <property type="term" value="F:flavin adenine dinucleotide binding"/>
    <property type="evidence" value="ECO:0007669"/>
    <property type="project" value="InterPro"/>
</dbReference>
<keyword evidence="2" id="KW-0285">Flavoprotein</keyword>
<proteinExistence type="inferred from homology"/>
<dbReference type="SUPFAM" id="SSF52402">
    <property type="entry name" value="Adenine nucleotide alpha hydrolases-like"/>
    <property type="match status" value="1"/>
</dbReference>
<dbReference type="GO" id="GO:0033539">
    <property type="term" value="P:fatty acid beta-oxidation using acyl-CoA dehydrogenase"/>
    <property type="evidence" value="ECO:0007669"/>
    <property type="project" value="TreeGrafter"/>
</dbReference>
<dbReference type="InterPro" id="IPR001308">
    <property type="entry name" value="ETF_a/FixB"/>
</dbReference>
<name>A0A1I4NCF2_9FIRM</name>
<feature type="binding site" evidence="2">
    <location>
        <position position="310"/>
    </location>
    <ligand>
        <name>FAD</name>
        <dbReference type="ChEBI" id="CHEBI:57692"/>
    </ligand>
</feature>
<evidence type="ECO:0000313" key="4">
    <source>
        <dbReference type="EMBL" id="SFM13204.1"/>
    </source>
</evidence>
<protein>
    <submittedName>
        <fullName evidence="4">Electron transfer flavoprotein alpha subunit apoprotein</fullName>
    </submittedName>
</protein>
<reference evidence="5" key="1">
    <citation type="submission" date="2016-10" db="EMBL/GenBank/DDBJ databases">
        <authorList>
            <person name="Varghese N."/>
            <person name="Submissions S."/>
        </authorList>
    </citation>
    <scope>NUCLEOTIDE SEQUENCE [LARGE SCALE GENOMIC DNA]</scope>
    <source>
        <strain evidence="5">DSM 13327</strain>
    </source>
</reference>
<dbReference type="Gene3D" id="3.40.50.620">
    <property type="entry name" value="HUPs"/>
    <property type="match status" value="1"/>
</dbReference>
<dbReference type="AlphaFoldDB" id="A0A1I4NCF2"/>
<dbReference type="InterPro" id="IPR029035">
    <property type="entry name" value="DHS-like_NAD/FAD-binding_dom"/>
</dbReference>
<keyword evidence="5" id="KW-1185">Reference proteome</keyword>
<feature type="binding site" evidence="2">
    <location>
        <begin position="258"/>
        <end position="259"/>
    </location>
    <ligand>
        <name>FAD</name>
        <dbReference type="ChEBI" id="CHEBI:57692"/>
    </ligand>
</feature>
<sequence length="347" mass="37289">MSMYVNCSIAEAKNLSEFKGVFILGEQRDGKIQAVTFELLTWGRGIADDLGCELACVLLGDEIENLDEVILRGADKVFFIQDPIFKNFLTQPYSNAITRLVNEEKPEVIIAGATTTGRTVMPLVAAKTNTGLTADCTELTIDPDTKLLLQTRPAIGGNIMATIKTPDTRPQMATVRPRSAKQSPVDTSRTGQIIVKNYAGATTMTVEKFLEFIIDTTQAVSIEEADVIIAGGKGMKNAAGFKLVEELADLMGAAVGATRDAVELGWSTYPHQIGLSGKTVSPKLIIAMGIAGKIQFLAGMQTSDVIVAINKDPEAQIFKVADFGIVGDVFEVVPMLIETVKKMKAKA</sequence>
<dbReference type="EMBL" id="FOTS01000044">
    <property type="protein sequence ID" value="SFM13204.1"/>
    <property type="molecule type" value="Genomic_DNA"/>
</dbReference>
<evidence type="ECO:0000256" key="1">
    <source>
        <dbReference type="ARBA" id="ARBA00005817"/>
    </source>
</evidence>
<dbReference type="RefSeq" id="WP_090941414.1">
    <property type="nucleotide sequence ID" value="NZ_FOTS01000044.1"/>
</dbReference>
<dbReference type="CDD" id="cd01715">
    <property type="entry name" value="ETF_alpha"/>
    <property type="match status" value="1"/>
</dbReference>
<dbReference type="SUPFAM" id="SSF52467">
    <property type="entry name" value="DHS-like NAD/FAD-binding domain"/>
    <property type="match status" value="1"/>
</dbReference>
<dbReference type="Proteomes" id="UP000199520">
    <property type="component" value="Unassembled WGS sequence"/>
</dbReference>
<dbReference type="SMART" id="SM00893">
    <property type="entry name" value="ETF"/>
    <property type="match status" value="1"/>
</dbReference>
<dbReference type="STRING" id="1123291.SAMN04490355_104426"/>
<evidence type="ECO:0000313" key="5">
    <source>
        <dbReference type="Proteomes" id="UP000199520"/>
    </source>
</evidence>
<gene>
    <name evidence="4" type="ORF">SAMN04490355_104426</name>
</gene>
<dbReference type="PANTHER" id="PTHR43153">
    <property type="entry name" value="ELECTRON TRANSFER FLAVOPROTEIN ALPHA"/>
    <property type="match status" value="1"/>
</dbReference>
<dbReference type="GO" id="GO:0009055">
    <property type="term" value="F:electron transfer activity"/>
    <property type="evidence" value="ECO:0007669"/>
    <property type="project" value="InterPro"/>
</dbReference>
<feature type="domain" description="Electron transfer flavoprotein alpha/beta-subunit N-terminal" evidence="3">
    <location>
        <begin position="21"/>
        <end position="216"/>
    </location>
</feature>
<feature type="binding site" evidence="2">
    <location>
        <begin position="272"/>
        <end position="276"/>
    </location>
    <ligand>
        <name>FAD</name>
        <dbReference type="ChEBI" id="CHEBI:57692"/>
    </ligand>
</feature>
<accession>A0A1I4NCF2</accession>
<comment type="similarity">
    <text evidence="1">Belongs to the ETF alpha-subunit/FixB family.</text>
</comment>
<dbReference type="InterPro" id="IPR033947">
    <property type="entry name" value="ETF_alpha_N"/>
</dbReference>
<dbReference type="InterPro" id="IPR014729">
    <property type="entry name" value="Rossmann-like_a/b/a_fold"/>
</dbReference>
<evidence type="ECO:0000259" key="3">
    <source>
        <dbReference type="SMART" id="SM00893"/>
    </source>
</evidence>
<evidence type="ECO:0000256" key="2">
    <source>
        <dbReference type="PIRSR" id="PIRSR000089-1"/>
    </source>
</evidence>